<evidence type="ECO:0000313" key="6">
    <source>
        <dbReference type="Proteomes" id="UP001375370"/>
    </source>
</evidence>
<dbReference type="PANTHER" id="PTHR20857:SF15">
    <property type="entry name" value="THIAMINE-PHOSPHATE SYNTHASE"/>
    <property type="match status" value="1"/>
</dbReference>
<evidence type="ECO:0000256" key="1">
    <source>
        <dbReference type="ARBA" id="ARBA00004948"/>
    </source>
</evidence>
<dbReference type="Proteomes" id="UP001375370">
    <property type="component" value="Chromosome"/>
</dbReference>
<protein>
    <submittedName>
        <fullName evidence="5">Thiamine phosphate synthase</fullName>
    </submittedName>
</protein>
<dbReference type="Pfam" id="PF02581">
    <property type="entry name" value="TMP-TENI"/>
    <property type="match status" value="1"/>
</dbReference>
<comment type="pathway">
    <text evidence="1">Cofactor biosynthesis; thiamine diphosphate biosynthesis.</text>
</comment>
<dbReference type="CDD" id="cd00564">
    <property type="entry name" value="TMP_TenI"/>
    <property type="match status" value="1"/>
</dbReference>
<sequence length="287" mass="30440">MTYFHSQTLRAVDANLDRAAEGLRVLEDVARFCLDSLPVSAELKSLRNRLLAGIPFTSAELTSARDSSGDVGRNPEAAKIPSTGLADTVTANARRVEQSLRVLEELARLPDSRLSGALFESIRYRVYDLEKELTGAVGRRHRLKRLGEHYLITGNIAAAAEALAEPATTVQLNESGAGRGELWRQALNLSGSQTPDKGLFIIGEYADIAVAVNADGVAINGGSLPPGVIRKLLAVDQLIGFAARDTDEAVKAADSGADYLVCPAALKNTLAGRVGIPVITPQETAAV</sequence>
<evidence type="ECO:0000313" key="5">
    <source>
        <dbReference type="EMBL" id="WWX25173.1"/>
    </source>
</evidence>
<accession>A0ABZ2J8S1</accession>
<dbReference type="SUPFAM" id="SSF51391">
    <property type="entry name" value="Thiamin phosphate synthase"/>
    <property type="match status" value="1"/>
</dbReference>
<keyword evidence="6" id="KW-1185">Reference proteome</keyword>
<gene>
    <name evidence="5" type="ORF">V8247_07895</name>
</gene>
<proteinExistence type="predicted"/>
<dbReference type="InterPro" id="IPR036206">
    <property type="entry name" value="ThiamineP_synth_sf"/>
</dbReference>
<keyword evidence="2" id="KW-0784">Thiamine biosynthesis</keyword>
<dbReference type="InterPro" id="IPR022998">
    <property type="entry name" value="ThiamineP_synth_TenI"/>
</dbReference>
<evidence type="ECO:0000256" key="2">
    <source>
        <dbReference type="ARBA" id="ARBA00022977"/>
    </source>
</evidence>
<dbReference type="EMBL" id="CP146612">
    <property type="protein sequence ID" value="WWX25173.1"/>
    <property type="molecule type" value="Genomic_DNA"/>
</dbReference>
<dbReference type="Pfam" id="PF17792">
    <property type="entry name" value="ThiD2"/>
    <property type="match status" value="1"/>
</dbReference>
<dbReference type="InterPro" id="IPR041397">
    <property type="entry name" value="ThiD2"/>
</dbReference>
<feature type="domain" description="Thiamine phosphate synthase/TenI" evidence="3">
    <location>
        <begin position="156"/>
        <end position="262"/>
    </location>
</feature>
<name>A0ABZ2J8S1_9CHLR</name>
<organism evidence="5 6">
    <name type="scientific">Candidatus Dehalogenimonas loeffleri</name>
    <dbReference type="NCBI Taxonomy" id="3127115"/>
    <lineage>
        <taxon>Bacteria</taxon>
        <taxon>Bacillati</taxon>
        <taxon>Chloroflexota</taxon>
        <taxon>Dehalococcoidia</taxon>
        <taxon>Dehalococcoidales</taxon>
        <taxon>Dehalococcoidaceae</taxon>
        <taxon>Dehalogenimonas</taxon>
    </lineage>
</organism>
<dbReference type="InterPro" id="IPR013785">
    <property type="entry name" value="Aldolase_TIM"/>
</dbReference>
<feature type="domain" description="ThiD2" evidence="4">
    <location>
        <begin position="10"/>
        <end position="132"/>
    </location>
</feature>
<dbReference type="RefSeq" id="WP_338737313.1">
    <property type="nucleotide sequence ID" value="NZ_CP146612.1"/>
</dbReference>
<dbReference type="Gene3D" id="3.20.20.70">
    <property type="entry name" value="Aldolase class I"/>
    <property type="match status" value="1"/>
</dbReference>
<evidence type="ECO:0000259" key="4">
    <source>
        <dbReference type="Pfam" id="PF17792"/>
    </source>
</evidence>
<evidence type="ECO:0000259" key="3">
    <source>
        <dbReference type="Pfam" id="PF02581"/>
    </source>
</evidence>
<reference evidence="5 6" key="1">
    <citation type="submission" date="2024-03" db="EMBL/GenBank/DDBJ databases">
        <title>A Dehalogenimonas Isolated from Estuarine Sediments Dihaloeliminates Chlorinated Alkanes.</title>
        <authorList>
            <person name="Yang Y."/>
            <person name="Wang H."/>
        </authorList>
    </citation>
    <scope>NUCLEOTIDE SEQUENCE [LARGE SCALE GENOMIC DNA]</scope>
    <source>
        <strain evidence="5 6">W</strain>
    </source>
</reference>
<dbReference type="PANTHER" id="PTHR20857">
    <property type="entry name" value="THIAMINE-PHOSPHATE PYROPHOSPHORYLASE"/>
    <property type="match status" value="1"/>
</dbReference>